<reference evidence="3" key="1">
    <citation type="submission" date="2019-08" db="EMBL/GenBank/DDBJ databases">
        <title>Phocoena sinus (Vaquita) genome, mPhoSin1, primary haplotype.</title>
        <authorList>
            <person name="Morin P."/>
            <person name="Mountcastle J."/>
            <person name="Fungtammasan C."/>
            <person name="Rhie A."/>
            <person name="Rojas-Bracho L."/>
            <person name="Smith C.R."/>
            <person name="Taylor B.L."/>
            <person name="Gulland F.M.D."/>
            <person name="Musser W."/>
            <person name="Houck M."/>
            <person name="Haase B."/>
            <person name="Paez S."/>
            <person name="Howe K."/>
            <person name="Torrance J."/>
            <person name="Formenti G."/>
            <person name="Phillippy A."/>
            <person name="Ryder O."/>
            <person name="Jarvis E.D."/>
            <person name="Fedrigo O."/>
        </authorList>
    </citation>
    <scope>NUCLEOTIDE SEQUENCE [LARGE SCALE GENOMIC DNA]</scope>
</reference>
<name>A0A8C9BWQ3_PHOSS</name>
<evidence type="ECO:0000259" key="2">
    <source>
        <dbReference type="PROSITE" id="PS50309"/>
    </source>
</evidence>
<dbReference type="Proteomes" id="UP000694554">
    <property type="component" value="Chromosome 1"/>
</dbReference>
<dbReference type="SMART" id="SM00537">
    <property type="entry name" value="DCX"/>
    <property type="match status" value="2"/>
</dbReference>
<evidence type="ECO:0000313" key="4">
    <source>
        <dbReference type="Proteomes" id="UP000694554"/>
    </source>
</evidence>
<feature type="domain" description="Doublecortin" evidence="2">
    <location>
        <begin position="100"/>
        <end position="161"/>
    </location>
</feature>
<dbReference type="GeneTree" id="ENSGT00940000161946"/>
<evidence type="ECO:0000256" key="1">
    <source>
        <dbReference type="SAM" id="MobiDB-lite"/>
    </source>
</evidence>
<proteinExistence type="predicted"/>
<dbReference type="Pfam" id="PF03607">
    <property type="entry name" value="DCX"/>
    <property type="match status" value="2"/>
</dbReference>
<gene>
    <name evidence="3" type="primary">DCDC2B</name>
</gene>
<dbReference type="Ensembl" id="ENSPSNT00000018050.1">
    <property type="protein sequence ID" value="ENSPSNP00000015995.1"/>
    <property type="gene ID" value="ENSPSNG00000011709.1"/>
</dbReference>
<dbReference type="GO" id="GO:0005874">
    <property type="term" value="C:microtubule"/>
    <property type="evidence" value="ECO:0007669"/>
    <property type="project" value="TreeGrafter"/>
</dbReference>
<dbReference type="PANTHER" id="PTHR23004:SF10">
    <property type="entry name" value="DOUBLECORTIN DOMAIN-CONTAINING PROTEIN 2B"/>
    <property type="match status" value="1"/>
</dbReference>
<dbReference type="InterPro" id="IPR036572">
    <property type="entry name" value="Doublecortin_dom_sf"/>
</dbReference>
<organism evidence="3 4">
    <name type="scientific">Phocoena sinus</name>
    <name type="common">Vaquita</name>
    <dbReference type="NCBI Taxonomy" id="42100"/>
    <lineage>
        <taxon>Eukaryota</taxon>
        <taxon>Metazoa</taxon>
        <taxon>Chordata</taxon>
        <taxon>Craniata</taxon>
        <taxon>Vertebrata</taxon>
        <taxon>Euteleostomi</taxon>
        <taxon>Mammalia</taxon>
        <taxon>Eutheria</taxon>
        <taxon>Laurasiatheria</taxon>
        <taxon>Artiodactyla</taxon>
        <taxon>Whippomorpha</taxon>
        <taxon>Cetacea</taxon>
        <taxon>Odontoceti</taxon>
        <taxon>Phocoenidae</taxon>
        <taxon>Phocoena</taxon>
    </lineage>
</organism>
<dbReference type="SUPFAM" id="SSF89837">
    <property type="entry name" value="Doublecortin (DC)"/>
    <property type="match status" value="2"/>
</dbReference>
<dbReference type="GO" id="GO:0035556">
    <property type="term" value="P:intracellular signal transduction"/>
    <property type="evidence" value="ECO:0007669"/>
    <property type="project" value="InterPro"/>
</dbReference>
<accession>A0A8C9BWQ3</accession>
<reference evidence="3" key="2">
    <citation type="submission" date="2025-08" db="UniProtKB">
        <authorList>
            <consortium name="Ensembl"/>
        </authorList>
    </citation>
    <scope>IDENTIFICATION</scope>
</reference>
<reference evidence="3" key="3">
    <citation type="submission" date="2025-09" db="UniProtKB">
        <authorList>
            <consortium name="Ensembl"/>
        </authorList>
    </citation>
    <scope>IDENTIFICATION</scope>
</reference>
<keyword evidence="4" id="KW-1185">Reference proteome</keyword>
<dbReference type="AlphaFoldDB" id="A0A8C9BWQ3"/>
<dbReference type="FunFam" id="3.10.20.230:FF:000011">
    <property type="entry name" value="Doublecortin domain containing 2B"/>
    <property type="match status" value="1"/>
</dbReference>
<dbReference type="GO" id="GO:0005815">
    <property type="term" value="C:microtubule organizing center"/>
    <property type="evidence" value="ECO:0007669"/>
    <property type="project" value="TreeGrafter"/>
</dbReference>
<protein>
    <submittedName>
        <fullName evidence="3">Doublecortin domain containing 2B</fullName>
    </submittedName>
</protein>
<dbReference type="InterPro" id="IPR003533">
    <property type="entry name" value="Doublecortin_dom"/>
</dbReference>
<dbReference type="Gene3D" id="3.10.20.230">
    <property type="entry name" value="Doublecortin domain"/>
    <property type="match status" value="2"/>
</dbReference>
<feature type="region of interest" description="Disordered" evidence="1">
    <location>
        <begin position="195"/>
        <end position="220"/>
    </location>
</feature>
<feature type="domain" description="Doublecortin" evidence="2">
    <location>
        <begin position="5"/>
        <end position="87"/>
    </location>
</feature>
<sequence>MEALPRVVVYRNGDPFSPGHQLVVTQHCFPTLETFLCDVTSAVQAPLAVHALYTPCHGHSVTDLADLQNEGQYVAAGFERFRKLPSGDPSPYQAALCPSVFRNGDLLSPPFSLKLSQAASTDWEAVLKLLPEKVKLQNGAVRKLCTLDGLPLSAREALVSGRMQAVKMDGISSSKLPPGAFKPGLRVEKVRPACTHGSSPVFPPQADGHKAQATQSSPKEARQIEPSAFYASPQQAFQHALYSLEGTQESKGVYGAPHARTETAGAQGVAHDEATWTEAPLDQVGWGRGRKPYVGTGVLSWKQAALGPGNDSSPL</sequence>
<evidence type="ECO:0000313" key="3">
    <source>
        <dbReference type="Ensembl" id="ENSPSNP00000015995.1"/>
    </source>
</evidence>
<dbReference type="PROSITE" id="PS50309">
    <property type="entry name" value="DC"/>
    <property type="match status" value="2"/>
</dbReference>
<dbReference type="PANTHER" id="PTHR23004">
    <property type="entry name" value="DOUBLECORTIN DOMAIN CONTAINING 2"/>
    <property type="match status" value="1"/>
</dbReference>